<dbReference type="Ensembl" id="ENSMPUT00000012498.1">
    <property type="protein sequence ID" value="ENSMPUP00000012297.1"/>
    <property type="gene ID" value="ENSMPUG00000012391.1"/>
</dbReference>
<evidence type="ECO:0000256" key="1">
    <source>
        <dbReference type="SAM" id="MobiDB-lite"/>
    </source>
</evidence>
<evidence type="ECO:0000313" key="2">
    <source>
        <dbReference type="Ensembl" id="ENSMPUP00000012297.1"/>
    </source>
</evidence>
<accession>M3YLU0</accession>
<dbReference type="InParanoid" id="M3YLU0"/>
<organism evidence="2">
    <name type="scientific">Mustela putorius furo</name>
    <name type="common">European domestic ferret</name>
    <name type="synonym">Mustela furo</name>
    <dbReference type="NCBI Taxonomy" id="9669"/>
    <lineage>
        <taxon>Eukaryota</taxon>
        <taxon>Metazoa</taxon>
        <taxon>Chordata</taxon>
        <taxon>Craniata</taxon>
        <taxon>Vertebrata</taxon>
        <taxon>Euteleostomi</taxon>
        <taxon>Mammalia</taxon>
        <taxon>Eutheria</taxon>
        <taxon>Laurasiatheria</taxon>
        <taxon>Carnivora</taxon>
        <taxon>Caniformia</taxon>
        <taxon>Musteloidea</taxon>
        <taxon>Mustelidae</taxon>
        <taxon>Mustelinae</taxon>
        <taxon>Mustela</taxon>
    </lineage>
</organism>
<sequence>GCGGLGRGPLGAVSLGQTSKPRCGPRSPPEGLSSPVRSRDELPAGAQGGCERAGPQGPGGLPNLRRKPLELGSPRPKPRCQLLQQAALASPVTALGLSFLLLKINSIIPPLRVMPESPALRPTRTEVLNKWWLAEHHKDTHTLTVKPPLSADRGDSADRGTVQRHRNLNPRTWI</sequence>
<dbReference type="AlphaFoldDB" id="M3YLU0"/>
<protein>
    <submittedName>
        <fullName evidence="2">Uncharacterized protein</fullName>
    </submittedName>
</protein>
<reference evidence="2" key="1">
    <citation type="submission" date="2024-06" db="UniProtKB">
        <authorList>
            <consortium name="Ensembl"/>
        </authorList>
    </citation>
    <scope>IDENTIFICATION</scope>
</reference>
<dbReference type="HOGENOM" id="CLU_1543606_0_0_1"/>
<proteinExistence type="predicted"/>
<name>M3YLU0_MUSPF</name>
<dbReference type="EMBL" id="AEYP01007242">
    <property type="status" value="NOT_ANNOTATED_CDS"/>
    <property type="molecule type" value="Genomic_DNA"/>
</dbReference>
<feature type="region of interest" description="Disordered" evidence="1">
    <location>
        <begin position="1"/>
        <end position="78"/>
    </location>
</feature>
<feature type="region of interest" description="Disordered" evidence="1">
    <location>
        <begin position="143"/>
        <end position="174"/>
    </location>
</feature>